<reference evidence="2" key="1">
    <citation type="submission" date="2023-03" db="EMBL/GenBank/DDBJ databases">
        <title>Massive genome expansion in bonnet fungi (Mycena s.s.) driven by repeated elements and novel gene families across ecological guilds.</title>
        <authorList>
            <consortium name="Lawrence Berkeley National Laboratory"/>
            <person name="Harder C.B."/>
            <person name="Miyauchi S."/>
            <person name="Viragh M."/>
            <person name="Kuo A."/>
            <person name="Thoen E."/>
            <person name="Andreopoulos B."/>
            <person name="Lu D."/>
            <person name="Skrede I."/>
            <person name="Drula E."/>
            <person name="Henrissat B."/>
            <person name="Morin E."/>
            <person name="Kohler A."/>
            <person name="Barry K."/>
            <person name="LaButti K."/>
            <person name="Morin E."/>
            <person name="Salamov A."/>
            <person name="Lipzen A."/>
            <person name="Mereny Z."/>
            <person name="Hegedus B."/>
            <person name="Baldrian P."/>
            <person name="Stursova M."/>
            <person name="Weitz H."/>
            <person name="Taylor A."/>
            <person name="Grigoriev I.V."/>
            <person name="Nagy L.G."/>
            <person name="Martin F."/>
            <person name="Kauserud H."/>
        </authorList>
    </citation>
    <scope>NUCLEOTIDE SEQUENCE</scope>
    <source>
        <strain evidence="2">CBHHK200</strain>
    </source>
</reference>
<evidence type="ECO:0000313" key="2">
    <source>
        <dbReference type="EMBL" id="KAJ7025584.1"/>
    </source>
</evidence>
<name>A0AAD6WYB1_9AGAR</name>
<protein>
    <submittedName>
        <fullName evidence="2">Uncharacterized protein</fullName>
    </submittedName>
</protein>
<dbReference type="AlphaFoldDB" id="A0AAD6WYB1"/>
<keyword evidence="3" id="KW-1185">Reference proteome</keyword>
<sequence>MASPPWHTIAEPESYTFPHSYHQATQGPSSQDLWSPVYLSSPSASTEYWSNHPTPFQSPFNISRDVFGGVRSSPLFQSTTVLDFPSEETSGNFSAPWLPSTPTEQALHEFVNPPRISDGNIEGFTAALSKNRETMSRGEQMSWSTPSSLEGFTRPRSGSSEDSIVEFIDTGPVPDTPEEYLVSLPQDEIDKDMKEMTCGPKLEEVFWPIRYQLSNGTKHLYEVPFWPALEHTSS</sequence>
<comment type="caution">
    <text evidence="2">The sequence shown here is derived from an EMBL/GenBank/DDBJ whole genome shotgun (WGS) entry which is preliminary data.</text>
</comment>
<dbReference type="Proteomes" id="UP001218188">
    <property type="component" value="Unassembled WGS sequence"/>
</dbReference>
<evidence type="ECO:0000313" key="3">
    <source>
        <dbReference type="Proteomes" id="UP001218188"/>
    </source>
</evidence>
<feature type="region of interest" description="Disordered" evidence="1">
    <location>
        <begin position="133"/>
        <end position="160"/>
    </location>
</feature>
<dbReference type="EMBL" id="JARJCM010000151">
    <property type="protein sequence ID" value="KAJ7025584.1"/>
    <property type="molecule type" value="Genomic_DNA"/>
</dbReference>
<proteinExistence type="predicted"/>
<feature type="compositionally biased region" description="Polar residues" evidence="1">
    <location>
        <begin position="137"/>
        <end position="160"/>
    </location>
</feature>
<gene>
    <name evidence="2" type="ORF">C8F04DRAFT_134062</name>
</gene>
<organism evidence="2 3">
    <name type="scientific">Mycena alexandri</name>
    <dbReference type="NCBI Taxonomy" id="1745969"/>
    <lineage>
        <taxon>Eukaryota</taxon>
        <taxon>Fungi</taxon>
        <taxon>Dikarya</taxon>
        <taxon>Basidiomycota</taxon>
        <taxon>Agaricomycotina</taxon>
        <taxon>Agaricomycetes</taxon>
        <taxon>Agaricomycetidae</taxon>
        <taxon>Agaricales</taxon>
        <taxon>Marasmiineae</taxon>
        <taxon>Mycenaceae</taxon>
        <taxon>Mycena</taxon>
    </lineage>
</organism>
<accession>A0AAD6WYB1</accession>
<evidence type="ECO:0000256" key="1">
    <source>
        <dbReference type="SAM" id="MobiDB-lite"/>
    </source>
</evidence>